<feature type="compositionally biased region" description="Basic and acidic residues" evidence="1">
    <location>
        <begin position="1"/>
        <end position="11"/>
    </location>
</feature>
<name>A0A392VFW1_9FABA</name>
<reference evidence="2 3" key="1">
    <citation type="journal article" date="2018" name="Front. Plant Sci.">
        <title>Red Clover (Trifolium pratense) and Zigzag Clover (T. medium) - A Picture of Genomic Similarities and Differences.</title>
        <authorList>
            <person name="Dluhosova J."/>
            <person name="Istvanek J."/>
            <person name="Nedelnik J."/>
            <person name="Repkova J."/>
        </authorList>
    </citation>
    <scope>NUCLEOTIDE SEQUENCE [LARGE SCALE GENOMIC DNA]</scope>
    <source>
        <strain evidence="3">cv. 10/8</strain>
        <tissue evidence="2">Leaf</tissue>
    </source>
</reference>
<dbReference type="AlphaFoldDB" id="A0A392VFW1"/>
<evidence type="ECO:0000313" key="2">
    <source>
        <dbReference type="EMBL" id="MCI87264.1"/>
    </source>
</evidence>
<feature type="region of interest" description="Disordered" evidence="1">
    <location>
        <begin position="1"/>
        <end position="25"/>
    </location>
</feature>
<evidence type="ECO:0000256" key="1">
    <source>
        <dbReference type="SAM" id="MobiDB-lite"/>
    </source>
</evidence>
<feature type="non-terminal residue" evidence="2">
    <location>
        <position position="1"/>
    </location>
</feature>
<accession>A0A392VFW1</accession>
<proteinExistence type="predicted"/>
<dbReference type="Proteomes" id="UP000265520">
    <property type="component" value="Unassembled WGS sequence"/>
</dbReference>
<protein>
    <submittedName>
        <fullName evidence="2">Uncharacterized protein</fullName>
    </submittedName>
</protein>
<sequence length="68" mass="8380">TYPCRHREPAGQRRRRFKHSGGSDTKKRYLKLTQQTRRWCRDRPRRTTTLLGYILKNWRLDYREGVAM</sequence>
<comment type="caution">
    <text evidence="2">The sequence shown here is derived from an EMBL/GenBank/DDBJ whole genome shotgun (WGS) entry which is preliminary data.</text>
</comment>
<keyword evidence="3" id="KW-1185">Reference proteome</keyword>
<evidence type="ECO:0000313" key="3">
    <source>
        <dbReference type="Proteomes" id="UP000265520"/>
    </source>
</evidence>
<organism evidence="2 3">
    <name type="scientific">Trifolium medium</name>
    <dbReference type="NCBI Taxonomy" id="97028"/>
    <lineage>
        <taxon>Eukaryota</taxon>
        <taxon>Viridiplantae</taxon>
        <taxon>Streptophyta</taxon>
        <taxon>Embryophyta</taxon>
        <taxon>Tracheophyta</taxon>
        <taxon>Spermatophyta</taxon>
        <taxon>Magnoliopsida</taxon>
        <taxon>eudicotyledons</taxon>
        <taxon>Gunneridae</taxon>
        <taxon>Pentapetalae</taxon>
        <taxon>rosids</taxon>
        <taxon>fabids</taxon>
        <taxon>Fabales</taxon>
        <taxon>Fabaceae</taxon>
        <taxon>Papilionoideae</taxon>
        <taxon>50 kb inversion clade</taxon>
        <taxon>NPAAA clade</taxon>
        <taxon>Hologalegina</taxon>
        <taxon>IRL clade</taxon>
        <taxon>Trifolieae</taxon>
        <taxon>Trifolium</taxon>
    </lineage>
</organism>
<dbReference type="EMBL" id="LXQA011161765">
    <property type="protein sequence ID" value="MCI87264.1"/>
    <property type="molecule type" value="Genomic_DNA"/>
</dbReference>